<dbReference type="InterPro" id="IPR011250">
    <property type="entry name" value="OMP/PagP_B-barrel"/>
</dbReference>
<keyword evidence="9" id="KW-0998">Cell outer membrane</keyword>
<evidence type="ECO:0000256" key="9">
    <source>
        <dbReference type="ARBA" id="ARBA00023237"/>
    </source>
</evidence>
<evidence type="ECO:0000256" key="3">
    <source>
        <dbReference type="ARBA" id="ARBA00011041"/>
    </source>
</evidence>
<keyword evidence="7" id="KW-0732">Signal</keyword>
<evidence type="ECO:0000256" key="8">
    <source>
        <dbReference type="ARBA" id="ARBA00023136"/>
    </source>
</evidence>
<dbReference type="PRINTS" id="PR00316">
    <property type="entry name" value="ENTEROVIROMP"/>
</dbReference>
<evidence type="ECO:0000256" key="6">
    <source>
        <dbReference type="ARBA" id="ARBA00022692"/>
    </source>
</evidence>
<organism evidence="10 11">
    <name type="scientific">Pseudenterobacter timonensis</name>
    <dbReference type="NCBI Taxonomy" id="1755099"/>
    <lineage>
        <taxon>Bacteria</taxon>
        <taxon>Pseudomonadati</taxon>
        <taxon>Pseudomonadota</taxon>
        <taxon>Gammaproteobacteria</taxon>
        <taxon>Enterobacterales</taxon>
        <taxon>Enterobacteriaceae</taxon>
        <taxon>Pseudenterobacter</taxon>
    </lineage>
</organism>
<evidence type="ECO:0000313" key="10">
    <source>
        <dbReference type="EMBL" id="MDR9889943.1"/>
    </source>
</evidence>
<comment type="similarity">
    <text evidence="3">Belongs to the outer membrane OOP (TC 1.B.6) superfamily. OmpX family.</text>
</comment>
<protein>
    <recommendedName>
        <fullName evidence="4">Outer membrane protein X</fullName>
    </recommendedName>
</protein>
<keyword evidence="6" id="KW-0812">Transmembrane</keyword>
<comment type="subcellular location">
    <subcellularLocation>
        <location evidence="2">Cell outer membrane</location>
    </subcellularLocation>
    <subcellularLocation>
        <location evidence="1">Membrane</location>
        <topology evidence="1">Multi-pass membrane protein</topology>
    </subcellularLocation>
</comment>
<dbReference type="GO" id="GO:0009279">
    <property type="term" value="C:cell outer membrane"/>
    <property type="evidence" value="ECO:0007669"/>
    <property type="project" value="UniProtKB-SubCell"/>
</dbReference>
<dbReference type="Proteomes" id="UP001248822">
    <property type="component" value="Unassembled WGS sequence"/>
</dbReference>
<evidence type="ECO:0000256" key="1">
    <source>
        <dbReference type="ARBA" id="ARBA00004141"/>
    </source>
</evidence>
<dbReference type="SUPFAM" id="SSF56925">
    <property type="entry name" value="OMPA-like"/>
    <property type="match status" value="1"/>
</dbReference>
<accession>A0AAE4ITR6</accession>
<dbReference type="InterPro" id="IPR051723">
    <property type="entry name" value="Bact_OM_Invasion-Related"/>
</dbReference>
<gene>
    <name evidence="10" type="ORF">O7047_06810</name>
</gene>
<dbReference type="GO" id="GO:0044384">
    <property type="term" value="C:host outer membrane"/>
    <property type="evidence" value="ECO:0007669"/>
    <property type="project" value="InterPro"/>
</dbReference>
<dbReference type="Gene3D" id="2.40.160.20">
    <property type="match status" value="1"/>
</dbReference>
<dbReference type="EMBL" id="JAQGEC010000004">
    <property type="protein sequence ID" value="MDR9889943.1"/>
    <property type="molecule type" value="Genomic_DNA"/>
</dbReference>
<dbReference type="PANTHER" id="PTHR35892">
    <property type="entry name" value="OUTER MEMBRANE PROTEIN PAGN-RELATED"/>
    <property type="match status" value="1"/>
</dbReference>
<comment type="caution">
    <text evidence="10">The sequence shown here is derived from an EMBL/GenBank/DDBJ whole genome shotgun (WGS) entry which is preliminary data.</text>
</comment>
<name>A0AAE4ITR6_9ENTR</name>
<evidence type="ECO:0000256" key="5">
    <source>
        <dbReference type="ARBA" id="ARBA00022452"/>
    </source>
</evidence>
<proteinExistence type="inferred from homology"/>
<dbReference type="AlphaFoldDB" id="A0AAE4ITR6"/>
<dbReference type="RefSeq" id="WP_310825425.1">
    <property type="nucleotide sequence ID" value="NZ_JAQGEC010000004.1"/>
</dbReference>
<keyword evidence="8" id="KW-0472">Membrane</keyword>
<evidence type="ECO:0000256" key="4">
    <source>
        <dbReference type="ARBA" id="ARBA00020573"/>
    </source>
</evidence>
<evidence type="ECO:0000256" key="7">
    <source>
        <dbReference type="ARBA" id="ARBA00022729"/>
    </source>
</evidence>
<keyword evidence="5" id="KW-1134">Transmembrane beta strand</keyword>
<reference evidence="10" key="1">
    <citation type="submission" date="2022-12" db="EMBL/GenBank/DDBJ databases">
        <title>NDM-1 containing novel ST 2018 Pseudenterobacter timonensis.</title>
        <authorList>
            <person name="Halder G."/>
            <person name="Mandal S."/>
            <person name="Dutta S."/>
        </authorList>
    </citation>
    <scope>NUCLEOTIDE SEQUENCE</scope>
    <source>
        <strain evidence="10">CNCI147</strain>
    </source>
</reference>
<sequence>MSVINVLYSAIILFSAAEMAWAKKGDRTLSAGYAMSNFNKTSDAFAVTGLKERKMHGINLKHYYETGDNFGLIFSVVYAKNTASRRDESGKQYKFDNNYFAVSAGPAWRATDWLSLYTTVGASTLQSHASYYSSSLVTRVRTKKPRFRTGGKTLSRFSSDYGLVAGTGLQLRLADKMVLDLSVERSWLRQNSITTWIAGVGYTF</sequence>
<dbReference type="PANTHER" id="PTHR35892:SF3">
    <property type="entry name" value="OUTER MEMBRANE PROTEIN X"/>
    <property type="match status" value="1"/>
</dbReference>
<evidence type="ECO:0000313" key="11">
    <source>
        <dbReference type="Proteomes" id="UP001248822"/>
    </source>
</evidence>
<dbReference type="Pfam" id="PF06316">
    <property type="entry name" value="Ail_Lom"/>
    <property type="match status" value="1"/>
</dbReference>
<dbReference type="InterPro" id="IPR000758">
    <property type="entry name" value="Enterovir_OMP"/>
</dbReference>
<evidence type="ECO:0000256" key="2">
    <source>
        <dbReference type="ARBA" id="ARBA00004442"/>
    </source>
</evidence>